<dbReference type="NCBIfam" id="TIGR00670">
    <property type="entry name" value="asp_carb_tr"/>
    <property type="match status" value="1"/>
</dbReference>
<feature type="binding site" evidence="7">
    <location>
        <position position="251"/>
    </location>
    <ligand>
        <name>carbamoyl phosphate</name>
        <dbReference type="ChEBI" id="CHEBI:58228"/>
    </ligand>
</feature>
<dbReference type="GO" id="GO:0004070">
    <property type="term" value="F:aspartate carbamoyltransferase activity"/>
    <property type="evidence" value="ECO:0007669"/>
    <property type="project" value="UniProtKB-EC"/>
</dbReference>
<evidence type="ECO:0000256" key="7">
    <source>
        <dbReference type="HAMAP-Rule" id="MF_00001"/>
    </source>
</evidence>
<feature type="binding site" evidence="7">
    <location>
        <position position="50"/>
    </location>
    <ligand>
        <name>carbamoyl phosphate</name>
        <dbReference type="ChEBI" id="CHEBI:58228"/>
    </ligand>
</feature>
<feature type="binding site" evidence="7">
    <location>
        <position position="126"/>
    </location>
    <ligand>
        <name>carbamoyl phosphate</name>
        <dbReference type="ChEBI" id="CHEBI:58228"/>
    </ligand>
</feature>
<dbReference type="Pfam" id="PF00185">
    <property type="entry name" value="OTCace"/>
    <property type="match status" value="1"/>
</dbReference>
<dbReference type="NCBIfam" id="NF002032">
    <property type="entry name" value="PRK00856.1"/>
    <property type="match status" value="1"/>
</dbReference>
<evidence type="ECO:0000256" key="5">
    <source>
        <dbReference type="ARBA" id="ARBA00043884"/>
    </source>
</evidence>
<feature type="binding site" evidence="7">
    <location>
        <position position="77"/>
    </location>
    <ligand>
        <name>L-aspartate</name>
        <dbReference type="ChEBI" id="CHEBI:29991"/>
    </ligand>
</feature>
<dbReference type="PRINTS" id="PR00101">
    <property type="entry name" value="ATCASE"/>
</dbReference>
<dbReference type="InterPro" id="IPR036901">
    <property type="entry name" value="Asp/Orn_carbamoylTrfase_sf"/>
</dbReference>
<name>A0ABS5MKR5_9STAP</name>
<reference evidence="10 11" key="1">
    <citation type="submission" date="2021-05" db="EMBL/GenBank/DDBJ databases">
        <title>Staphylococcus fleurettii isolated from lake water in First Nation community in Manitoba, Canada.</title>
        <authorList>
            <person name="Bashar S."/>
            <person name="Murdock A."/>
            <person name="Patidar R."/>
            <person name="Golding G."/>
            <person name="Farenhorst A."/>
            <person name="Kumar A."/>
        </authorList>
    </citation>
    <scope>NUCLEOTIDE SEQUENCE [LARGE SCALE GENOMIC DNA]</scope>
    <source>
        <strain evidence="10 11">SF002</strain>
    </source>
</reference>
<evidence type="ECO:0000256" key="6">
    <source>
        <dbReference type="ARBA" id="ARBA00048859"/>
    </source>
</evidence>
<evidence type="ECO:0000256" key="4">
    <source>
        <dbReference type="ARBA" id="ARBA00022975"/>
    </source>
</evidence>
<evidence type="ECO:0000256" key="3">
    <source>
        <dbReference type="ARBA" id="ARBA00022679"/>
    </source>
</evidence>
<dbReference type="GeneID" id="86198027"/>
<dbReference type="Gene3D" id="3.40.50.1370">
    <property type="entry name" value="Aspartate/ornithine carbamoyltransferase"/>
    <property type="match status" value="2"/>
</dbReference>
<dbReference type="RefSeq" id="WP_078358600.1">
    <property type="nucleotide sequence ID" value="NZ_JAAQPD010000010.1"/>
</dbReference>
<dbReference type="PANTHER" id="PTHR45753">
    <property type="entry name" value="ORNITHINE CARBAMOYLTRANSFERASE, MITOCHONDRIAL"/>
    <property type="match status" value="1"/>
</dbReference>
<comment type="similarity">
    <text evidence="2 7">Belongs to the aspartate/ornithine carbamoyltransferase superfamily. ATCase family.</text>
</comment>
<evidence type="ECO:0000256" key="2">
    <source>
        <dbReference type="ARBA" id="ARBA00008896"/>
    </source>
</evidence>
<comment type="function">
    <text evidence="5 7">Catalyzes the condensation of carbamoyl phosphate and aspartate to form carbamoyl aspartate and inorganic phosphate, the committed step in the de novo pyrimidine nucleotide biosynthesis pathway.</text>
</comment>
<protein>
    <recommendedName>
        <fullName evidence="7">Aspartate carbamoyltransferase</fullName>
        <ecNumber evidence="7">2.1.3.2</ecNumber>
    </recommendedName>
    <alternativeName>
        <fullName evidence="7">Aspartate transcarbamylase</fullName>
        <shortName evidence="7">ATCase</shortName>
    </alternativeName>
</protein>
<feature type="binding site" evidence="7">
    <location>
        <position position="99"/>
    </location>
    <ligand>
        <name>carbamoyl phosphate</name>
        <dbReference type="ChEBI" id="CHEBI:58228"/>
    </ligand>
</feature>
<comment type="catalytic activity">
    <reaction evidence="6 7">
        <text>carbamoyl phosphate + L-aspartate = N-carbamoyl-L-aspartate + phosphate + H(+)</text>
        <dbReference type="Rhea" id="RHEA:20013"/>
        <dbReference type="ChEBI" id="CHEBI:15378"/>
        <dbReference type="ChEBI" id="CHEBI:29991"/>
        <dbReference type="ChEBI" id="CHEBI:32814"/>
        <dbReference type="ChEBI" id="CHEBI:43474"/>
        <dbReference type="ChEBI" id="CHEBI:58228"/>
        <dbReference type="EC" id="2.1.3.2"/>
    </reaction>
</comment>
<dbReference type="InterPro" id="IPR006130">
    <property type="entry name" value="Asp/Orn_carbamoylTrfase"/>
</dbReference>
<dbReference type="InterPro" id="IPR006132">
    <property type="entry name" value="Asp/Orn_carbamoyltranf_P-bd"/>
</dbReference>
<dbReference type="Pfam" id="PF02729">
    <property type="entry name" value="OTCace_N"/>
    <property type="match status" value="1"/>
</dbReference>
<evidence type="ECO:0000259" key="8">
    <source>
        <dbReference type="Pfam" id="PF00185"/>
    </source>
</evidence>
<feature type="domain" description="Aspartate/ornithine carbamoyltransferase Asp/Orn-binding" evidence="8">
    <location>
        <begin position="145"/>
        <end position="286"/>
    </location>
</feature>
<keyword evidence="11" id="KW-1185">Reference proteome</keyword>
<dbReference type="InterPro" id="IPR002082">
    <property type="entry name" value="Asp_carbamoyltransf"/>
</dbReference>
<feature type="domain" description="Aspartate/ornithine carbamoyltransferase carbamoyl-P binding" evidence="9">
    <location>
        <begin position="2"/>
        <end position="139"/>
    </location>
</feature>
<accession>A0ABS5MKR5</accession>
<evidence type="ECO:0000259" key="9">
    <source>
        <dbReference type="Pfam" id="PF02729"/>
    </source>
</evidence>
<dbReference type="SUPFAM" id="SSF53671">
    <property type="entry name" value="Aspartate/ornithine carbamoyltransferase"/>
    <property type="match status" value="1"/>
</dbReference>
<comment type="subunit">
    <text evidence="7">Heterododecamer (2C3:3R2) of six catalytic PyrB chains organized as two trimers (C3), and six regulatory PyrI chains organized as three dimers (R2).</text>
</comment>
<dbReference type="EC" id="2.1.3.2" evidence="7"/>
<dbReference type="InterPro" id="IPR006131">
    <property type="entry name" value="Asp_carbamoyltransf_Asp/Orn-bd"/>
</dbReference>
<keyword evidence="3 7" id="KW-0808">Transferase</keyword>
<proteinExistence type="inferred from homology"/>
<feature type="binding site" evidence="7">
    <location>
        <position position="250"/>
    </location>
    <ligand>
        <name>carbamoyl phosphate</name>
        <dbReference type="ChEBI" id="CHEBI:58228"/>
    </ligand>
</feature>
<keyword evidence="4 7" id="KW-0665">Pyrimidine biosynthesis</keyword>
<dbReference type="Proteomes" id="UP000681586">
    <property type="component" value="Unassembled WGS sequence"/>
</dbReference>
<comment type="caution">
    <text evidence="10">The sequence shown here is derived from an EMBL/GenBank/DDBJ whole genome shotgun (WGS) entry which is preliminary data.</text>
</comment>
<evidence type="ECO:0000256" key="1">
    <source>
        <dbReference type="ARBA" id="ARBA00004852"/>
    </source>
</evidence>
<feature type="binding site" evidence="7">
    <location>
        <position position="159"/>
    </location>
    <ligand>
        <name>L-aspartate</name>
        <dbReference type="ChEBI" id="CHEBI:29991"/>
    </ligand>
</feature>
<gene>
    <name evidence="7" type="primary">pyrB</name>
    <name evidence="10" type="ORF">JJQ58_00595</name>
</gene>
<evidence type="ECO:0000313" key="11">
    <source>
        <dbReference type="Proteomes" id="UP000681586"/>
    </source>
</evidence>
<feature type="binding site" evidence="7">
    <location>
        <position position="129"/>
    </location>
    <ligand>
        <name>carbamoyl phosphate</name>
        <dbReference type="ChEBI" id="CHEBI:58228"/>
    </ligand>
</feature>
<dbReference type="HAMAP" id="MF_00001">
    <property type="entry name" value="Asp_carb_tr"/>
    <property type="match status" value="1"/>
</dbReference>
<comment type="pathway">
    <text evidence="1 7">Pyrimidine metabolism; UMP biosynthesis via de novo pathway; (S)-dihydroorotate from bicarbonate: step 2/3.</text>
</comment>
<evidence type="ECO:0000313" key="10">
    <source>
        <dbReference type="EMBL" id="MBS3695976.1"/>
    </source>
</evidence>
<dbReference type="EMBL" id="JAGXBM010000001">
    <property type="protein sequence ID" value="MBS3695976.1"/>
    <property type="molecule type" value="Genomic_DNA"/>
</dbReference>
<feature type="binding site" evidence="7">
    <location>
        <position position="49"/>
    </location>
    <ligand>
        <name>carbamoyl phosphate</name>
        <dbReference type="ChEBI" id="CHEBI:58228"/>
    </ligand>
</feature>
<dbReference type="PANTHER" id="PTHR45753:SF6">
    <property type="entry name" value="ASPARTATE CARBAMOYLTRANSFERASE"/>
    <property type="match status" value="1"/>
</dbReference>
<dbReference type="PROSITE" id="PS00097">
    <property type="entry name" value="CARBAMOYLTRANSFERASE"/>
    <property type="match status" value="1"/>
</dbReference>
<sequence length="300" mass="33918">MKNLLTMTDLTKEDIMKIIKKAQKIKQNGIEPFEQGMTVANLFFENSTRTKCSFEMAERKLGLEVIPFETSTSSVQKGESLYDTCKTLESIGVDALVIRHSENAYYDNLKGLSIPVLNGGDGSGQHPTQSLLDLMTIYEEYGYFEGLKILISGDIKNSRVARSNAEALTKLGSEVMFSAPEQWKSDFSNVPYAEIDDVIDEVDVCMLLRVQNERHESGMTFNTEKYHEAYGLTIDRYNKLSDKAIVMHPAPVNRGVEIDSSLVESPKSRIFKQMENGVFIRMACIYDVLNHKEEKVKCHL</sequence>
<dbReference type="PRINTS" id="PR00100">
    <property type="entry name" value="AOTCASE"/>
</dbReference>
<organism evidence="10 11">
    <name type="scientific">Mammaliicoccus fleurettii</name>
    <dbReference type="NCBI Taxonomy" id="150056"/>
    <lineage>
        <taxon>Bacteria</taxon>
        <taxon>Bacillati</taxon>
        <taxon>Bacillota</taxon>
        <taxon>Bacilli</taxon>
        <taxon>Bacillales</taxon>
        <taxon>Staphylococcaceae</taxon>
        <taxon>Mammaliicoccus</taxon>
    </lineage>
</organism>
<feature type="binding site" evidence="7">
    <location>
        <position position="209"/>
    </location>
    <ligand>
        <name>L-aspartate</name>
        <dbReference type="ChEBI" id="CHEBI:29991"/>
    </ligand>
</feature>